<proteinExistence type="predicted"/>
<evidence type="ECO:0000313" key="5">
    <source>
        <dbReference type="Proteomes" id="UP000285839"/>
    </source>
</evidence>
<evidence type="ECO:0000313" key="3">
    <source>
        <dbReference type="EMBL" id="RGR50697.1"/>
    </source>
</evidence>
<dbReference type="RefSeq" id="WP_118031219.1">
    <property type="nucleotide sequence ID" value="NZ_QRSS01000005.1"/>
</dbReference>
<dbReference type="EMBL" id="QRSS01000005">
    <property type="protein sequence ID" value="RGQ05938.1"/>
    <property type="molecule type" value="Genomic_DNA"/>
</dbReference>
<feature type="domain" description="Putative phage ssDNA-binding" evidence="1">
    <location>
        <begin position="11"/>
        <end position="161"/>
    </location>
</feature>
<sequence>MPNFTEPNYNIKKITIRDAHIRFRNFGGGRYGREITLRIDDPDIAQEMANDGWPVRTIIPDDPNYDPIYQMRVAISYRDREGHLFDENDTRLPHIYMCTRKRQHELNEDTIARLDRAELDKVDLTVRARWWENEDGWHIKAFLSRLYATICEDDLDAEYAEQEYPEE</sequence>
<dbReference type="Pfam" id="PF24083">
    <property type="entry name" value="Phage_ssDNA_bind"/>
    <property type="match status" value="1"/>
</dbReference>
<reference evidence="4 5" key="1">
    <citation type="submission" date="2018-08" db="EMBL/GenBank/DDBJ databases">
        <title>A genome reference for cultivated species of the human gut microbiota.</title>
        <authorList>
            <person name="Zou Y."/>
            <person name="Xue W."/>
            <person name="Luo G."/>
        </authorList>
    </citation>
    <scope>NUCLEOTIDE SEQUENCE [LARGE SCALE GENOMIC DNA]</scope>
    <source>
        <strain evidence="3 5">AF25-21</strain>
        <strain evidence="2 4">AF29-2BH</strain>
    </source>
</reference>
<dbReference type="Proteomes" id="UP000285839">
    <property type="component" value="Unassembled WGS sequence"/>
</dbReference>
<comment type="caution">
    <text evidence="3">The sequence shown here is derived from an EMBL/GenBank/DDBJ whole genome shotgun (WGS) entry which is preliminary data.</text>
</comment>
<dbReference type="Proteomes" id="UP000283585">
    <property type="component" value="Unassembled WGS sequence"/>
</dbReference>
<gene>
    <name evidence="3" type="ORF">DWY46_04740</name>
    <name evidence="2" type="ORF">DWZ12_05575</name>
</gene>
<dbReference type="EMBL" id="QRUH01000002">
    <property type="protein sequence ID" value="RGR50697.1"/>
    <property type="molecule type" value="Genomic_DNA"/>
</dbReference>
<organism evidence="3 5">
    <name type="scientific">Blautia obeum</name>
    <dbReference type="NCBI Taxonomy" id="40520"/>
    <lineage>
        <taxon>Bacteria</taxon>
        <taxon>Bacillati</taxon>
        <taxon>Bacillota</taxon>
        <taxon>Clostridia</taxon>
        <taxon>Lachnospirales</taxon>
        <taxon>Lachnospiraceae</taxon>
        <taxon>Blautia</taxon>
    </lineage>
</organism>
<dbReference type="InterPro" id="IPR057581">
    <property type="entry name" value="Phage_ssDNA_bind"/>
</dbReference>
<accession>A0A412EUB7</accession>
<evidence type="ECO:0000313" key="4">
    <source>
        <dbReference type="Proteomes" id="UP000283585"/>
    </source>
</evidence>
<protein>
    <recommendedName>
        <fullName evidence="1">Putative phage ssDNA-binding domain-containing protein</fullName>
    </recommendedName>
</protein>
<evidence type="ECO:0000259" key="1">
    <source>
        <dbReference type="Pfam" id="PF24083"/>
    </source>
</evidence>
<evidence type="ECO:0000313" key="2">
    <source>
        <dbReference type="EMBL" id="RGQ05938.1"/>
    </source>
</evidence>
<dbReference type="AlphaFoldDB" id="A0A412EUB7"/>
<name>A0A412EUB7_9FIRM</name>